<keyword evidence="1" id="KW-0472">Membrane</keyword>
<dbReference type="GeneID" id="85229032"/>
<evidence type="ECO:0000256" key="1">
    <source>
        <dbReference type="SAM" id="Phobius"/>
    </source>
</evidence>
<organism evidence="2 3">
    <name type="scientific">Methanochimaera problematica</name>
    <dbReference type="NCBI Taxonomy" id="2609417"/>
    <lineage>
        <taxon>Archaea</taxon>
        <taxon>Methanobacteriati</taxon>
        <taxon>Methanobacteriota</taxon>
        <taxon>Stenosarchaea group</taxon>
        <taxon>Methanomicrobia</taxon>
        <taxon>Methanomicrobiales</taxon>
        <taxon>Methanomicrobiaceae</taxon>
        <taxon>Methanochimaera</taxon>
    </lineage>
</organism>
<feature type="transmembrane region" description="Helical" evidence="1">
    <location>
        <begin position="12"/>
        <end position="30"/>
    </location>
</feature>
<dbReference type="Proteomes" id="UP001301797">
    <property type="component" value="Chromosome"/>
</dbReference>
<keyword evidence="3" id="KW-1185">Reference proteome</keyword>
<dbReference type="RefSeq" id="WP_317137234.1">
    <property type="nucleotide sequence ID" value="NZ_CP043875.1"/>
</dbReference>
<name>A0AA97I3V9_9EURY</name>
<dbReference type="AlphaFoldDB" id="A0AA97I3V9"/>
<evidence type="ECO:0000313" key="3">
    <source>
        <dbReference type="Proteomes" id="UP001301797"/>
    </source>
</evidence>
<gene>
    <name evidence="2" type="ORF">F1737_02645</name>
</gene>
<proteinExistence type="predicted"/>
<dbReference type="EMBL" id="CP043875">
    <property type="protein sequence ID" value="WOF15661.1"/>
    <property type="molecule type" value="Genomic_DNA"/>
</dbReference>
<keyword evidence="1" id="KW-1133">Transmembrane helix</keyword>
<accession>A0AA97I3V9</accession>
<sequence>MKVISINQIKSIRCILFSLVFIVILAGAVTELYSTTTWFIIAIVIWLLGRAIAVMLPKKDEP</sequence>
<protein>
    <submittedName>
        <fullName evidence="2">Uncharacterized protein</fullName>
    </submittedName>
</protein>
<reference evidence="2 3" key="1">
    <citation type="submission" date="2019-09" db="EMBL/GenBank/DDBJ databases">
        <title>The complete genome of Methanoplanus sp. FWC-SCC4.</title>
        <authorList>
            <person name="Chen S.-C."/>
            <person name="Zhou Y.-Z."/>
            <person name="Lai M.-C."/>
        </authorList>
    </citation>
    <scope>NUCLEOTIDE SEQUENCE [LARGE SCALE GENOMIC DNA]</scope>
    <source>
        <strain evidence="2 3">FWC-SCC4</strain>
    </source>
</reference>
<keyword evidence="1" id="KW-0812">Transmembrane</keyword>
<dbReference type="KEGG" id="mefw:F1737_02645"/>
<feature type="transmembrane region" description="Helical" evidence="1">
    <location>
        <begin position="36"/>
        <end position="56"/>
    </location>
</feature>
<evidence type="ECO:0000313" key="2">
    <source>
        <dbReference type="EMBL" id="WOF15661.1"/>
    </source>
</evidence>